<evidence type="ECO:0000313" key="12">
    <source>
        <dbReference type="Proteomes" id="UP000549394"/>
    </source>
</evidence>
<dbReference type="SUPFAM" id="SSF57903">
    <property type="entry name" value="FYVE/PHD zinc finger"/>
    <property type="match status" value="1"/>
</dbReference>
<dbReference type="InterPro" id="IPR011011">
    <property type="entry name" value="Znf_FYVE_PHD"/>
</dbReference>
<sequence length="408" mass="46534">MAAEIKDSLPPGVDPNNTMKLQLLRKIDSCEDNINMAILIQNEDGLISISDDKTIRIWLKRDTGQYWPSICHNLPAIPTCLEYEHVTHKLFIGMENGTISEYKVSEDYNSLKQERDYLAHILKVTSVQFSPTDNWLLSCSRDKNFQWHCTQTGRRLGGYVTNAWCTCLQYDTQAKYAFVGDYAGNVSLLKLTSNEGLELVTTLKGHSGSICCLCWDSQKQLLFSGSFDQSIVVWDIGGQKGTAFELQGHREKVQSVVYIPESKVLVSASDDCTIGIWDLKVQRNECPEWAESNDCQKCDRPFFWNFKSMWQQKTLGGRQHHCRKCGLAFCDSCSTRRTTIPLLGFEYAVRICDRCDESISDSDKKPLAFFHDSRHHIVNASYSSRTKMLLTVGKDKIMKLWDMKPVLN</sequence>
<dbReference type="PANTHER" id="PTHR46189:SF1">
    <property type="entry name" value="LD41958P"/>
    <property type="match status" value="1"/>
</dbReference>
<accession>A0A7I8VEG0</accession>
<evidence type="ECO:0000256" key="4">
    <source>
        <dbReference type="ARBA" id="ARBA00022737"/>
    </source>
</evidence>
<dbReference type="AlphaFoldDB" id="A0A7I8VEG0"/>
<organism evidence="11 12">
    <name type="scientific">Dimorphilus gyrociliatus</name>
    <dbReference type="NCBI Taxonomy" id="2664684"/>
    <lineage>
        <taxon>Eukaryota</taxon>
        <taxon>Metazoa</taxon>
        <taxon>Spiralia</taxon>
        <taxon>Lophotrochozoa</taxon>
        <taxon>Annelida</taxon>
        <taxon>Polychaeta</taxon>
        <taxon>Polychaeta incertae sedis</taxon>
        <taxon>Dinophilidae</taxon>
        <taxon>Dimorphilus</taxon>
    </lineage>
</organism>
<reference evidence="11 12" key="1">
    <citation type="submission" date="2020-08" db="EMBL/GenBank/DDBJ databases">
        <authorList>
            <person name="Hejnol A."/>
        </authorList>
    </citation>
    <scope>NUCLEOTIDE SEQUENCE [LARGE SCALE GENOMIC DNA]</scope>
</reference>
<dbReference type="InterPro" id="IPR000306">
    <property type="entry name" value="Znf_FYVE"/>
</dbReference>
<evidence type="ECO:0000256" key="9">
    <source>
        <dbReference type="PROSITE-ProRule" id="PRU00221"/>
    </source>
</evidence>
<dbReference type="InterPro" id="IPR015943">
    <property type="entry name" value="WD40/YVTN_repeat-like_dom_sf"/>
</dbReference>
<dbReference type="OrthoDB" id="63070at2759"/>
<feature type="domain" description="FYVE-type" evidence="10">
    <location>
        <begin position="289"/>
        <end position="360"/>
    </location>
</feature>
<dbReference type="InterPro" id="IPR013083">
    <property type="entry name" value="Znf_RING/FYVE/PHD"/>
</dbReference>
<name>A0A7I8VEG0_9ANNE</name>
<dbReference type="SMART" id="SM00064">
    <property type="entry name" value="FYVE"/>
    <property type="match status" value="1"/>
</dbReference>
<dbReference type="PRINTS" id="PR00320">
    <property type="entry name" value="GPROTEINBRPT"/>
</dbReference>
<feature type="repeat" description="WD" evidence="9">
    <location>
        <begin position="203"/>
        <end position="236"/>
    </location>
</feature>
<dbReference type="InterPro" id="IPR042234">
    <property type="entry name" value="WDFY1/WDFY2"/>
</dbReference>
<dbReference type="SUPFAM" id="SSF50978">
    <property type="entry name" value="WD40 repeat-like"/>
    <property type="match status" value="1"/>
</dbReference>
<evidence type="ECO:0000256" key="3">
    <source>
        <dbReference type="ARBA" id="ARBA00022723"/>
    </source>
</evidence>
<dbReference type="Pfam" id="PF01363">
    <property type="entry name" value="FYVE"/>
    <property type="match status" value="1"/>
</dbReference>
<evidence type="ECO:0000256" key="1">
    <source>
        <dbReference type="ARBA" id="ARBA00004412"/>
    </source>
</evidence>
<feature type="repeat" description="WD" evidence="9">
    <location>
        <begin position="246"/>
        <end position="280"/>
    </location>
</feature>
<proteinExistence type="predicted"/>
<dbReference type="Gene3D" id="2.130.10.10">
    <property type="entry name" value="YVTN repeat-like/Quinoprotein amine dehydrogenase"/>
    <property type="match status" value="2"/>
</dbReference>
<dbReference type="InterPro" id="IPR017455">
    <property type="entry name" value="Znf_FYVE-rel"/>
</dbReference>
<dbReference type="GO" id="GO:0005769">
    <property type="term" value="C:early endosome"/>
    <property type="evidence" value="ECO:0007669"/>
    <property type="project" value="UniProtKB-SubCell"/>
</dbReference>
<keyword evidence="4" id="KW-0677">Repeat</keyword>
<evidence type="ECO:0000256" key="5">
    <source>
        <dbReference type="ARBA" id="ARBA00022753"/>
    </source>
</evidence>
<dbReference type="PANTHER" id="PTHR46189">
    <property type="entry name" value="LD41958P"/>
    <property type="match status" value="1"/>
</dbReference>
<evidence type="ECO:0000256" key="7">
    <source>
        <dbReference type="ARBA" id="ARBA00022833"/>
    </source>
</evidence>
<feature type="repeat" description="WD" evidence="9">
    <location>
        <begin position="370"/>
        <end position="404"/>
    </location>
</feature>
<dbReference type="SMART" id="SM00320">
    <property type="entry name" value="WD40"/>
    <property type="match status" value="6"/>
</dbReference>
<evidence type="ECO:0000313" key="11">
    <source>
        <dbReference type="EMBL" id="CAD5113658.1"/>
    </source>
</evidence>
<dbReference type="GO" id="GO:0008270">
    <property type="term" value="F:zinc ion binding"/>
    <property type="evidence" value="ECO:0007669"/>
    <property type="project" value="UniProtKB-KW"/>
</dbReference>
<dbReference type="InterPro" id="IPR001680">
    <property type="entry name" value="WD40_rpt"/>
</dbReference>
<gene>
    <name evidence="11" type="ORF">DGYR_LOCUS2614</name>
</gene>
<dbReference type="CDD" id="cd15718">
    <property type="entry name" value="FYVE_WDFY1_like"/>
    <property type="match status" value="1"/>
</dbReference>
<dbReference type="InterPro" id="IPR019775">
    <property type="entry name" value="WD40_repeat_CS"/>
</dbReference>
<evidence type="ECO:0000259" key="10">
    <source>
        <dbReference type="PROSITE" id="PS50178"/>
    </source>
</evidence>
<dbReference type="PROSITE" id="PS50294">
    <property type="entry name" value="WD_REPEATS_REGION"/>
    <property type="match status" value="3"/>
</dbReference>
<dbReference type="InterPro" id="IPR020472">
    <property type="entry name" value="WD40_PAC1"/>
</dbReference>
<protein>
    <submittedName>
        <fullName evidence="11">DgyrCDS2819</fullName>
    </submittedName>
</protein>
<dbReference type="PROSITE" id="PS00678">
    <property type="entry name" value="WD_REPEATS_1"/>
    <property type="match status" value="3"/>
</dbReference>
<evidence type="ECO:0000256" key="2">
    <source>
        <dbReference type="ARBA" id="ARBA00022574"/>
    </source>
</evidence>
<keyword evidence="12" id="KW-1185">Reference proteome</keyword>
<dbReference type="Pfam" id="PF00400">
    <property type="entry name" value="WD40"/>
    <property type="match status" value="3"/>
</dbReference>
<comment type="caution">
    <text evidence="11">The sequence shown here is derived from an EMBL/GenBank/DDBJ whole genome shotgun (WGS) entry which is preliminary data.</text>
</comment>
<keyword evidence="7" id="KW-0862">Zinc</keyword>
<keyword evidence="6 8" id="KW-0863">Zinc-finger</keyword>
<dbReference type="PROSITE" id="PS50178">
    <property type="entry name" value="ZF_FYVE"/>
    <property type="match status" value="1"/>
</dbReference>
<dbReference type="EMBL" id="CAJFCJ010000004">
    <property type="protein sequence ID" value="CAD5113658.1"/>
    <property type="molecule type" value="Genomic_DNA"/>
</dbReference>
<comment type="subcellular location">
    <subcellularLocation>
        <location evidence="1">Early endosome</location>
    </subcellularLocation>
</comment>
<keyword evidence="3" id="KW-0479">Metal-binding</keyword>
<dbReference type="InterPro" id="IPR036322">
    <property type="entry name" value="WD40_repeat_dom_sf"/>
</dbReference>
<dbReference type="PROSITE" id="PS50082">
    <property type="entry name" value="WD_REPEATS_2"/>
    <property type="match status" value="3"/>
</dbReference>
<dbReference type="FunFam" id="3.30.40.10:FF:000105">
    <property type="entry name" value="WD repeat and FYVE domain-containing protein 2"/>
    <property type="match status" value="1"/>
</dbReference>
<dbReference type="Proteomes" id="UP000549394">
    <property type="component" value="Unassembled WGS sequence"/>
</dbReference>
<evidence type="ECO:0000256" key="6">
    <source>
        <dbReference type="ARBA" id="ARBA00022771"/>
    </source>
</evidence>
<keyword evidence="5" id="KW-0967">Endosome</keyword>
<evidence type="ECO:0000256" key="8">
    <source>
        <dbReference type="PROSITE-ProRule" id="PRU00091"/>
    </source>
</evidence>
<keyword evidence="2 9" id="KW-0853">WD repeat</keyword>
<dbReference type="Gene3D" id="3.30.40.10">
    <property type="entry name" value="Zinc/RING finger domain, C3HC4 (zinc finger)"/>
    <property type="match status" value="1"/>
</dbReference>